<feature type="domain" description="NAD(P)-binding" evidence="1">
    <location>
        <begin position="6"/>
        <end position="185"/>
    </location>
</feature>
<dbReference type="PANTHER" id="PTHR47129">
    <property type="entry name" value="QUINONE OXIDOREDUCTASE 2"/>
    <property type="match status" value="1"/>
</dbReference>
<dbReference type="EMBL" id="JAPDDR010000010">
    <property type="protein sequence ID" value="MCW1915727.1"/>
    <property type="molecule type" value="Genomic_DNA"/>
</dbReference>
<name>A0ABT3G797_9BACT</name>
<dbReference type="InterPro" id="IPR036291">
    <property type="entry name" value="NAD(P)-bd_dom_sf"/>
</dbReference>
<organism evidence="2 3">
    <name type="scientific">Luteolibacter rhizosphaerae</name>
    <dbReference type="NCBI Taxonomy" id="2989719"/>
    <lineage>
        <taxon>Bacteria</taxon>
        <taxon>Pseudomonadati</taxon>
        <taxon>Verrucomicrobiota</taxon>
        <taxon>Verrucomicrobiia</taxon>
        <taxon>Verrucomicrobiales</taxon>
        <taxon>Verrucomicrobiaceae</taxon>
        <taxon>Luteolibacter</taxon>
    </lineage>
</organism>
<dbReference type="InterPro" id="IPR016040">
    <property type="entry name" value="NAD(P)-bd_dom"/>
</dbReference>
<evidence type="ECO:0000313" key="3">
    <source>
        <dbReference type="Proteomes" id="UP001165653"/>
    </source>
</evidence>
<evidence type="ECO:0000259" key="1">
    <source>
        <dbReference type="Pfam" id="PF13460"/>
    </source>
</evidence>
<dbReference type="CDD" id="cd05269">
    <property type="entry name" value="TMR_SDR_a"/>
    <property type="match status" value="1"/>
</dbReference>
<dbReference type="Gene3D" id="3.90.25.10">
    <property type="entry name" value="UDP-galactose 4-epimerase, domain 1"/>
    <property type="match status" value="1"/>
</dbReference>
<dbReference type="InterPro" id="IPR052718">
    <property type="entry name" value="NmrA-type_oxidoreductase"/>
</dbReference>
<gene>
    <name evidence="2" type="ORF">OJ996_19225</name>
</gene>
<dbReference type="Pfam" id="PF13460">
    <property type="entry name" value="NAD_binding_10"/>
    <property type="match status" value="1"/>
</dbReference>
<protein>
    <submittedName>
        <fullName evidence="2">SDR family oxidoreductase</fullName>
    </submittedName>
</protein>
<keyword evidence="3" id="KW-1185">Reference proteome</keyword>
<dbReference type="Gene3D" id="3.40.50.720">
    <property type="entry name" value="NAD(P)-binding Rossmann-like Domain"/>
    <property type="match status" value="1"/>
</dbReference>
<dbReference type="SUPFAM" id="SSF51735">
    <property type="entry name" value="NAD(P)-binding Rossmann-fold domains"/>
    <property type="match status" value="1"/>
</dbReference>
<accession>A0ABT3G797</accession>
<dbReference type="Proteomes" id="UP001165653">
    <property type="component" value="Unassembled WGS sequence"/>
</dbReference>
<reference evidence="2" key="1">
    <citation type="submission" date="2022-10" db="EMBL/GenBank/DDBJ databases">
        <title>Luteolibacter sp. GHJ8, whole genome shotgun sequencing project.</title>
        <authorList>
            <person name="Zhao G."/>
            <person name="Shen L."/>
        </authorList>
    </citation>
    <scope>NUCLEOTIDE SEQUENCE</scope>
    <source>
        <strain evidence="2">GHJ8</strain>
    </source>
</reference>
<evidence type="ECO:0000313" key="2">
    <source>
        <dbReference type="EMBL" id="MCW1915727.1"/>
    </source>
</evidence>
<dbReference type="PANTHER" id="PTHR47129:SF1">
    <property type="entry name" value="NMRA-LIKE DOMAIN-CONTAINING PROTEIN"/>
    <property type="match status" value="1"/>
</dbReference>
<dbReference type="RefSeq" id="WP_264515282.1">
    <property type="nucleotide sequence ID" value="NZ_JAPDDR010000010.1"/>
</dbReference>
<proteinExistence type="predicted"/>
<comment type="caution">
    <text evidence="2">The sequence shown here is derived from an EMBL/GenBank/DDBJ whole genome shotgun (WGS) entry which is preliminary data.</text>
</comment>
<sequence>MIAITGASGQLGRLVVLQLLKQVPATELVAVVRDASKAADLAARGVQIRTATYDDPASLELAFAGAERVLLVSSNDLGNRVTQHGNAIAAAKRAGAGQLVYTSVLHADRSPLGLAQEHYETEKLIAASGLPHSILRNGWYTENYTASLPGALANGALLGSAGEGRISSAARQDYAEAAAAVLTRPIEAARVFELAGDDSYTLAEFAAEVSRQSGKELPYRNLPEAEYAAILKQIGLPAPLADLIADSDRGASQGGLFDDGNELSRLIGHATTPLADSVKAALAG</sequence>